<feature type="domain" description="AMP-binding enzyme C-terminal" evidence="4">
    <location>
        <begin position="433"/>
        <end position="508"/>
    </location>
</feature>
<comment type="caution">
    <text evidence="5">The sequence shown here is derived from an EMBL/GenBank/DDBJ whole genome shotgun (WGS) entry which is preliminary data.</text>
</comment>
<organism evidence="5 6">
    <name type="scientific">Zhongshania marina</name>
    <dbReference type="NCBI Taxonomy" id="2304603"/>
    <lineage>
        <taxon>Bacteria</taxon>
        <taxon>Pseudomonadati</taxon>
        <taxon>Pseudomonadota</taxon>
        <taxon>Gammaproteobacteria</taxon>
        <taxon>Cellvibrionales</taxon>
        <taxon>Spongiibacteraceae</taxon>
        <taxon>Zhongshania</taxon>
    </lineage>
</organism>
<evidence type="ECO:0008006" key="7">
    <source>
        <dbReference type="Google" id="ProtNLM"/>
    </source>
</evidence>
<evidence type="ECO:0000313" key="5">
    <source>
        <dbReference type="EMBL" id="POP54186.1"/>
    </source>
</evidence>
<dbReference type="PANTHER" id="PTHR43767:SF1">
    <property type="entry name" value="NONRIBOSOMAL PEPTIDE SYNTHASE PES1 (EUROFUNG)-RELATED"/>
    <property type="match status" value="1"/>
</dbReference>
<evidence type="ECO:0000259" key="3">
    <source>
        <dbReference type="Pfam" id="PF00501"/>
    </source>
</evidence>
<evidence type="ECO:0000313" key="6">
    <source>
        <dbReference type="Proteomes" id="UP000237222"/>
    </source>
</evidence>
<accession>A0A2S4HJL7</accession>
<dbReference type="Gene3D" id="3.30.300.30">
    <property type="match status" value="1"/>
</dbReference>
<evidence type="ECO:0000256" key="1">
    <source>
        <dbReference type="ARBA" id="ARBA00006432"/>
    </source>
</evidence>
<dbReference type="InterPro" id="IPR050237">
    <property type="entry name" value="ATP-dep_AMP-bd_enzyme"/>
</dbReference>
<dbReference type="Proteomes" id="UP000237222">
    <property type="component" value="Unassembled WGS sequence"/>
</dbReference>
<dbReference type="CDD" id="cd17631">
    <property type="entry name" value="FACL_FadD13-like"/>
    <property type="match status" value="1"/>
</dbReference>
<evidence type="ECO:0000259" key="4">
    <source>
        <dbReference type="Pfam" id="PF13193"/>
    </source>
</evidence>
<dbReference type="AlphaFoldDB" id="A0A2S4HJL7"/>
<reference evidence="5 6" key="1">
    <citation type="submission" date="2018-01" db="EMBL/GenBank/DDBJ databases">
        <authorList>
            <person name="Yu X.-D."/>
        </authorList>
    </citation>
    <scope>NUCLEOTIDE SEQUENCE [LARGE SCALE GENOMIC DNA]</scope>
    <source>
        <strain evidence="5 6">ZX-21</strain>
    </source>
</reference>
<feature type="domain" description="AMP-dependent synthetase/ligase" evidence="3">
    <location>
        <begin position="20"/>
        <end position="383"/>
    </location>
</feature>
<dbReference type="Pfam" id="PF13193">
    <property type="entry name" value="AMP-binding_C"/>
    <property type="match status" value="1"/>
</dbReference>
<dbReference type="PANTHER" id="PTHR43767">
    <property type="entry name" value="LONG-CHAIN-FATTY-ACID--COA LIGASE"/>
    <property type="match status" value="1"/>
</dbReference>
<dbReference type="InterPro" id="IPR042099">
    <property type="entry name" value="ANL_N_sf"/>
</dbReference>
<name>A0A2S4HJL7_9GAMM</name>
<dbReference type="EMBL" id="PQGG01000007">
    <property type="protein sequence ID" value="POP54186.1"/>
    <property type="molecule type" value="Genomic_DNA"/>
</dbReference>
<dbReference type="InterPro" id="IPR045851">
    <property type="entry name" value="AMP-bd_C_sf"/>
</dbReference>
<comment type="similarity">
    <text evidence="1">Belongs to the ATP-dependent AMP-binding enzyme family.</text>
</comment>
<keyword evidence="2" id="KW-0436">Ligase</keyword>
<dbReference type="Gene3D" id="3.40.50.12780">
    <property type="entry name" value="N-terminal domain of ligase-like"/>
    <property type="match status" value="1"/>
</dbReference>
<gene>
    <name evidence="5" type="ORF">C0068_02655</name>
</gene>
<dbReference type="InterPro" id="IPR000873">
    <property type="entry name" value="AMP-dep_synth/lig_dom"/>
</dbReference>
<sequence length="526" mass="57512">MSTDMTNASAVRSFNELIAKHAGAQPDSNATIFNGRKTSYGELDKISNRFANALRDANIRKGTRVGILAKNSDTYLQLLFACAKVGAVTVGLNWRLAPAELSYIAKDSDMELLFVGAEFFDTAEIVSAAAPKLKHIVSLNNAYQQWPAIADWTSDDDKLPSIAVSPDDAALQLYTSGTTGHPKGVVLAHKTFFDPWIYDADPLMAWNDINQDEVCLLAMPFFHVGGIGLCFMSLRAGCSAVIVPEFSPMEFLRLVPEYKVTRTFLVPAAIRTVLLLPAAATTDWSSLKLVIYGAAPMPEALLLEALKILKCDFTQLYGMTEVCGAVVHLPPQDHIEGSPRLRAAGIPIPSTRIKIIDGAGQLVKQGEVGEILLSSPAAMHSYWKNADATAKTLVDGYIHTGDAGYQDEDGYLYIFDRVKDMIISGGENIYPIEVENALYHHADISDVAVIGIPDEKWGELVAAVVVVNAGCTPTESELIDYAKAQIASYKCPKKIIFTEELPRNASGKILKRELRKPFWESLERKI</sequence>
<dbReference type="Pfam" id="PF00501">
    <property type="entry name" value="AMP-binding"/>
    <property type="match status" value="1"/>
</dbReference>
<dbReference type="FunFam" id="3.30.300.30:FF:000008">
    <property type="entry name" value="2,3-dihydroxybenzoate-AMP ligase"/>
    <property type="match status" value="1"/>
</dbReference>
<dbReference type="GO" id="GO:0016878">
    <property type="term" value="F:acid-thiol ligase activity"/>
    <property type="evidence" value="ECO:0007669"/>
    <property type="project" value="UniProtKB-ARBA"/>
</dbReference>
<protein>
    <recommendedName>
        <fullName evidence="7">Acyl-CoA synthetase</fullName>
    </recommendedName>
</protein>
<dbReference type="SUPFAM" id="SSF56801">
    <property type="entry name" value="Acetyl-CoA synthetase-like"/>
    <property type="match status" value="1"/>
</dbReference>
<evidence type="ECO:0000256" key="2">
    <source>
        <dbReference type="ARBA" id="ARBA00022598"/>
    </source>
</evidence>
<proteinExistence type="inferred from homology"/>
<dbReference type="InterPro" id="IPR025110">
    <property type="entry name" value="AMP-bd_C"/>
</dbReference>
<dbReference type="NCBIfam" id="NF004837">
    <property type="entry name" value="PRK06187.1"/>
    <property type="match status" value="1"/>
</dbReference>